<evidence type="ECO:0000256" key="8">
    <source>
        <dbReference type="ARBA" id="ARBA00023211"/>
    </source>
</evidence>
<dbReference type="Gene3D" id="1.20.120.920">
    <property type="entry name" value="CRISPR-associated endonuclease Cas1, C-terminal domain"/>
    <property type="match status" value="1"/>
</dbReference>
<keyword evidence="5 10" id="KW-0460">Magnesium</keyword>
<feature type="binding site" evidence="10">
    <location>
        <position position="217"/>
    </location>
    <ligand>
        <name>Mn(2+)</name>
        <dbReference type="ChEBI" id="CHEBI:29035"/>
    </ligand>
</feature>
<dbReference type="InterPro" id="IPR042211">
    <property type="entry name" value="CRISPR-assoc_Cas1_N"/>
</dbReference>
<dbReference type="NCBIfam" id="TIGR03639">
    <property type="entry name" value="cas1_NMENI"/>
    <property type="match status" value="1"/>
</dbReference>
<comment type="cofactor">
    <cofactor evidence="10">
        <name>Mg(2+)</name>
        <dbReference type="ChEBI" id="CHEBI:18420"/>
    </cofactor>
    <cofactor evidence="10">
        <name>Mn(2+)</name>
        <dbReference type="ChEBI" id="CHEBI:29035"/>
    </cofactor>
</comment>
<feature type="binding site" evidence="10">
    <location>
        <position position="146"/>
    </location>
    <ligand>
        <name>Mn(2+)</name>
        <dbReference type="ChEBI" id="CHEBI:29035"/>
    </ligand>
</feature>
<keyword evidence="3 10" id="KW-0255">Endonuclease</keyword>
<keyword evidence="7 10" id="KW-0238">DNA-binding</keyword>
<dbReference type="EMBL" id="DYXN01000033">
    <property type="protein sequence ID" value="HJE86449.1"/>
    <property type="molecule type" value="Genomic_DNA"/>
</dbReference>
<reference evidence="11" key="1">
    <citation type="journal article" date="2021" name="PeerJ">
        <title>Extensive microbial diversity within the chicken gut microbiome revealed by metagenomics and culture.</title>
        <authorList>
            <person name="Gilroy R."/>
            <person name="Ravi A."/>
            <person name="Getino M."/>
            <person name="Pursley I."/>
            <person name="Horton D.L."/>
            <person name="Alikhan N.F."/>
            <person name="Baker D."/>
            <person name="Gharbi K."/>
            <person name="Hall N."/>
            <person name="Watson M."/>
            <person name="Adriaenssens E.M."/>
            <person name="Foster-Nyarko E."/>
            <person name="Jarju S."/>
            <person name="Secka A."/>
            <person name="Antonio M."/>
            <person name="Oren A."/>
            <person name="Chaudhuri R.R."/>
            <person name="La Ragione R."/>
            <person name="Hildebrand F."/>
            <person name="Pallen M.J."/>
        </authorList>
    </citation>
    <scope>NUCLEOTIDE SEQUENCE</scope>
    <source>
        <strain evidence="11">CHK173-2145</strain>
    </source>
</reference>
<protein>
    <recommendedName>
        <fullName evidence="10">CRISPR-associated endonuclease Cas1</fullName>
        <ecNumber evidence="10">3.1.-.-</ecNumber>
    </recommendedName>
</protein>
<dbReference type="InterPro" id="IPR042206">
    <property type="entry name" value="CRISPR-assoc_Cas1_C"/>
</dbReference>
<keyword evidence="6 10" id="KW-0051">Antiviral defense</keyword>
<dbReference type="PANTHER" id="PTHR34353">
    <property type="entry name" value="CRISPR-ASSOCIATED ENDONUCLEASE CAS1 1"/>
    <property type="match status" value="1"/>
</dbReference>
<sequence>MGWRTIMISQHAKVSLTTGNLVIQTDSDRLHVPVDQVNVLLIQTLQAVITTAAVAALSEEHVKIIFTGRDGQPICETAECYPHLRTAALVTSQVNWPHDRVANLWTRVVAAKMANQIAVADLLGAETRSLRDEVDKLELDDATNREAVVARQYFPLLFGEDFSRSDLVPENAALNYGYSILLSLVDRVIVSRGYLTCFGIHHKNAGNGFNLGSDLMEPFRPIIDYWVAQQKINDLTPDVKFGLVRLFDLEMTYQGKKELFSNVVEKYVGQCLKYLNAEIDQIRIEVEVPDEVSNYAINDYV</sequence>
<dbReference type="InterPro" id="IPR002729">
    <property type="entry name" value="CRISPR-assoc_Cas1"/>
</dbReference>
<gene>
    <name evidence="10 11" type="primary">cas1</name>
    <name evidence="11" type="ORF">K8U88_02580</name>
</gene>
<reference evidence="11" key="2">
    <citation type="submission" date="2021-09" db="EMBL/GenBank/DDBJ databases">
        <authorList>
            <person name="Gilroy R."/>
        </authorList>
    </citation>
    <scope>NUCLEOTIDE SEQUENCE</scope>
    <source>
        <strain evidence="11">CHK173-2145</strain>
    </source>
</reference>
<dbReference type="AlphaFoldDB" id="A0A921F0A1"/>
<evidence type="ECO:0000313" key="12">
    <source>
        <dbReference type="Proteomes" id="UP000721920"/>
    </source>
</evidence>
<evidence type="ECO:0000256" key="3">
    <source>
        <dbReference type="ARBA" id="ARBA00022759"/>
    </source>
</evidence>
<dbReference type="InterPro" id="IPR019855">
    <property type="entry name" value="CRISPR-assoc_Cas1_NMENI"/>
</dbReference>
<dbReference type="EC" id="3.1.-.-" evidence="10"/>
<comment type="similarity">
    <text evidence="10">Belongs to the CRISPR-associated endonuclease Cas1 family.</text>
</comment>
<dbReference type="Pfam" id="PF01867">
    <property type="entry name" value="Cas_Cas1"/>
    <property type="match status" value="1"/>
</dbReference>
<keyword evidence="2 10" id="KW-0479">Metal-binding</keyword>
<dbReference type="GO" id="GO:0004520">
    <property type="term" value="F:DNA endonuclease activity"/>
    <property type="evidence" value="ECO:0007669"/>
    <property type="project" value="InterPro"/>
</dbReference>
<dbReference type="NCBIfam" id="TIGR00287">
    <property type="entry name" value="cas1"/>
    <property type="match status" value="1"/>
</dbReference>
<evidence type="ECO:0000256" key="2">
    <source>
        <dbReference type="ARBA" id="ARBA00022723"/>
    </source>
</evidence>
<dbReference type="InterPro" id="IPR050646">
    <property type="entry name" value="Cas1"/>
</dbReference>
<accession>A0A921F0A1</accession>
<dbReference type="GO" id="GO:0043571">
    <property type="term" value="P:maintenance of CRISPR repeat elements"/>
    <property type="evidence" value="ECO:0007669"/>
    <property type="project" value="UniProtKB-UniRule"/>
</dbReference>
<comment type="caution">
    <text evidence="11">The sequence shown here is derived from an EMBL/GenBank/DDBJ whole genome shotgun (WGS) entry which is preliminary data.</text>
</comment>
<keyword evidence="4 10" id="KW-0378">Hydrolase</keyword>
<evidence type="ECO:0000256" key="4">
    <source>
        <dbReference type="ARBA" id="ARBA00022801"/>
    </source>
</evidence>
<dbReference type="GO" id="GO:0016787">
    <property type="term" value="F:hydrolase activity"/>
    <property type="evidence" value="ECO:0007669"/>
    <property type="project" value="UniProtKB-KW"/>
</dbReference>
<evidence type="ECO:0000256" key="1">
    <source>
        <dbReference type="ARBA" id="ARBA00022722"/>
    </source>
</evidence>
<dbReference type="Gene3D" id="3.100.10.20">
    <property type="entry name" value="CRISPR-associated endonuclease Cas1, N-terminal domain"/>
    <property type="match status" value="1"/>
</dbReference>
<evidence type="ECO:0000256" key="6">
    <source>
        <dbReference type="ARBA" id="ARBA00023118"/>
    </source>
</evidence>
<dbReference type="PANTHER" id="PTHR34353:SF2">
    <property type="entry name" value="CRISPR-ASSOCIATED ENDONUCLEASE CAS1 1"/>
    <property type="match status" value="1"/>
</dbReference>
<dbReference type="Proteomes" id="UP000721920">
    <property type="component" value="Unassembled WGS sequence"/>
</dbReference>
<feature type="binding site" evidence="10">
    <location>
        <position position="202"/>
    </location>
    <ligand>
        <name>Mn(2+)</name>
        <dbReference type="ChEBI" id="CHEBI:29035"/>
    </ligand>
</feature>
<dbReference type="GO" id="GO:0003677">
    <property type="term" value="F:DNA binding"/>
    <property type="evidence" value="ECO:0007669"/>
    <property type="project" value="UniProtKB-KW"/>
</dbReference>
<comment type="subunit">
    <text evidence="9 10">Homodimer, forms a heterotetramer with a Cas2 homodimer.</text>
</comment>
<evidence type="ECO:0000256" key="7">
    <source>
        <dbReference type="ARBA" id="ARBA00023125"/>
    </source>
</evidence>
<comment type="function">
    <text evidence="10">CRISPR (clustered regularly interspaced short palindromic repeat), is an adaptive immune system that provides protection against mobile genetic elements (viruses, transposable elements and conjugative plasmids). CRISPR clusters contain spacers, sequences complementary to antecedent mobile elements, and target invading nucleic acids. CRISPR clusters are transcribed and processed into CRISPR RNA (crRNA). Acts as a dsDNA endonuclease. Involved in the integration of spacer DNA into the CRISPR cassette.</text>
</comment>
<keyword evidence="8 10" id="KW-0464">Manganese</keyword>
<evidence type="ECO:0000256" key="10">
    <source>
        <dbReference type="HAMAP-Rule" id="MF_01470"/>
    </source>
</evidence>
<dbReference type="HAMAP" id="MF_01470">
    <property type="entry name" value="Cas1"/>
    <property type="match status" value="1"/>
</dbReference>
<evidence type="ECO:0000313" key="11">
    <source>
        <dbReference type="EMBL" id="HJE86449.1"/>
    </source>
</evidence>
<evidence type="ECO:0000256" key="5">
    <source>
        <dbReference type="ARBA" id="ARBA00022842"/>
    </source>
</evidence>
<proteinExistence type="inferred from homology"/>
<evidence type="ECO:0000256" key="9">
    <source>
        <dbReference type="ARBA" id="ARBA00038592"/>
    </source>
</evidence>
<dbReference type="GO" id="GO:0051607">
    <property type="term" value="P:defense response to virus"/>
    <property type="evidence" value="ECO:0007669"/>
    <property type="project" value="UniProtKB-UniRule"/>
</dbReference>
<keyword evidence="1 10" id="KW-0540">Nuclease</keyword>
<organism evidence="11 12">
    <name type="scientific">Levilactobacillus hammesii</name>
    <dbReference type="NCBI Taxonomy" id="267633"/>
    <lineage>
        <taxon>Bacteria</taxon>
        <taxon>Bacillati</taxon>
        <taxon>Bacillota</taxon>
        <taxon>Bacilli</taxon>
        <taxon>Lactobacillales</taxon>
        <taxon>Lactobacillaceae</taxon>
        <taxon>Levilactobacillus</taxon>
    </lineage>
</organism>
<dbReference type="GO" id="GO:0046872">
    <property type="term" value="F:metal ion binding"/>
    <property type="evidence" value="ECO:0007669"/>
    <property type="project" value="UniProtKB-UniRule"/>
</dbReference>
<name>A0A921F0A1_9LACO</name>